<accession>A0A5C5ZN21</accession>
<gene>
    <name evidence="2" type="ORF">Mal64_19790</name>
</gene>
<dbReference type="AlphaFoldDB" id="A0A5C5ZN21"/>
<keyword evidence="1" id="KW-1133">Transmembrane helix</keyword>
<feature type="transmembrane region" description="Helical" evidence="1">
    <location>
        <begin position="353"/>
        <end position="371"/>
    </location>
</feature>
<dbReference type="EMBL" id="SJPQ01000002">
    <property type="protein sequence ID" value="TWT88496.1"/>
    <property type="molecule type" value="Genomic_DNA"/>
</dbReference>
<evidence type="ECO:0008006" key="4">
    <source>
        <dbReference type="Google" id="ProtNLM"/>
    </source>
</evidence>
<evidence type="ECO:0000256" key="1">
    <source>
        <dbReference type="SAM" id="Phobius"/>
    </source>
</evidence>
<feature type="transmembrane region" description="Helical" evidence="1">
    <location>
        <begin position="128"/>
        <end position="145"/>
    </location>
</feature>
<feature type="transmembrane region" description="Helical" evidence="1">
    <location>
        <begin position="96"/>
        <end position="116"/>
    </location>
</feature>
<evidence type="ECO:0000313" key="2">
    <source>
        <dbReference type="EMBL" id="TWT88496.1"/>
    </source>
</evidence>
<protein>
    <recommendedName>
        <fullName evidence="4">Glycosyltransferase RgtA/B/C/D-like domain-containing protein</fullName>
    </recommendedName>
</protein>
<proteinExistence type="predicted"/>
<keyword evidence="1" id="KW-0472">Membrane</keyword>
<organism evidence="2 3">
    <name type="scientific">Pseudobythopirellula maris</name>
    <dbReference type="NCBI Taxonomy" id="2527991"/>
    <lineage>
        <taxon>Bacteria</taxon>
        <taxon>Pseudomonadati</taxon>
        <taxon>Planctomycetota</taxon>
        <taxon>Planctomycetia</taxon>
        <taxon>Pirellulales</taxon>
        <taxon>Lacipirellulaceae</taxon>
        <taxon>Pseudobythopirellula</taxon>
    </lineage>
</organism>
<dbReference type="RefSeq" id="WP_146399604.1">
    <property type="nucleotide sequence ID" value="NZ_SJPQ01000002.1"/>
</dbReference>
<feature type="transmembrane region" description="Helical" evidence="1">
    <location>
        <begin position="227"/>
        <end position="245"/>
    </location>
</feature>
<evidence type="ECO:0000313" key="3">
    <source>
        <dbReference type="Proteomes" id="UP000315440"/>
    </source>
</evidence>
<feature type="transmembrane region" description="Helical" evidence="1">
    <location>
        <begin position="197"/>
        <end position="215"/>
    </location>
</feature>
<comment type="caution">
    <text evidence="2">The sequence shown here is derived from an EMBL/GenBank/DDBJ whole genome shotgun (WGS) entry which is preliminary data.</text>
</comment>
<feature type="transmembrane region" description="Helical" evidence="1">
    <location>
        <begin position="25"/>
        <end position="43"/>
    </location>
</feature>
<sequence>MPSGVVTTEAQLEEAKRDYRLIKRLLVAMLVASCAVPLTLNLVDPDLWGHVRYAQDAMREGRLPEHATHTFTAANHPWINHEILAEFALAFGYQGLGVYGLLAAKLALGMGVLWLAWRLAARKGVRPIACWTLLLLVATNLQPFWILRPQLLSFVACAAMLALLDRAFSGDTIRWRWLAGLPLLMALWVNSHGAFVAGLGIAVVYLVGKAIELLVASRAAWRPAAGLAALAALCVAATLVNPYGLEMWRWLADSLGTPRPEITEWRPPRWGGPTFGPFVTLVVVATAVLIASKARRDWTNLVVLALVGWQASEHLRHIAFFALLCAFWLPVHVQSVATRLRAKAAEGLPVVGLSRWAMAVAVVAMSGAFALKGVTVGDRLSLFTVSCAQYPVDALDYMHQERLRGKLVVCFNWAQYAIAALAPEVTVSFDGRFRTCYPQEVVDMNMDFLLGDETGPRWRSPDSGPIDPSRVLEYGEPDYVLVDRHYKTPSRLMAEESEKPDGQWSLVYQDGVAQLWGRKSVVDAPESTQFVPADRRIVHNEVSPLGATWPALPRRLTPSRDETIKTVAQRTADFENNTPESDR</sequence>
<keyword evidence="3" id="KW-1185">Reference proteome</keyword>
<reference evidence="2 3" key="1">
    <citation type="submission" date="2019-02" db="EMBL/GenBank/DDBJ databases">
        <title>Deep-cultivation of Planctomycetes and their phenomic and genomic characterization uncovers novel biology.</title>
        <authorList>
            <person name="Wiegand S."/>
            <person name="Jogler M."/>
            <person name="Boedeker C."/>
            <person name="Pinto D."/>
            <person name="Vollmers J."/>
            <person name="Rivas-Marin E."/>
            <person name="Kohn T."/>
            <person name="Peeters S.H."/>
            <person name="Heuer A."/>
            <person name="Rast P."/>
            <person name="Oberbeckmann S."/>
            <person name="Bunk B."/>
            <person name="Jeske O."/>
            <person name="Meyerdierks A."/>
            <person name="Storesund J.E."/>
            <person name="Kallscheuer N."/>
            <person name="Luecker S."/>
            <person name="Lage O.M."/>
            <person name="Pohl T."/>
            <person name="Merkel B.J."/>
            <person name="Hornburger P."/>
            <person name="Mueller R.-W."/>
            <person name="Bruemmer F."/>
            <person name="Labrenz M."/>
            <person name="Spormann A.M."/>
            <person name="Op Den Camp H."/>
            <person name="Overmann J."/>
            <person name="Amann R."/>
            <person name="Jetten M.S.M."/>
            <person name="Mascher T."/>
            <person name="Medema M.H."/>
            <person name="Devos D.P."/>
            <person name="Kaster A.-K."/>
            <person name="Ovreas L."/>
            <person name="Rohde M."/>
            <person name="Galperin M.Y."/>
            <person name="Jogler C."/>
        </authorList>
    </citation>
    <scope>NUCLEOTIDE SEQUENCE [LARGE SCALE GENOMIC DNA]</scope>
    <source>
        <strain evidence="2 3">Mal64</strain>
    </source>
</reference>
<dbReference type="Proteomes" id="UP000315440">
    <property type="component" value="Unassembled WGS sequence"/>
</dbReference>
<keyword evidence="1" id="KW-0812">Transmembrane</keyword>
<feature type="transmembrane region" description="Helical" evidence="1">
    <location>
        <begin position="275"/>
        <end position="294"/>
    </location>
</feature>
<name>A0A5C5ZN21_9BACT</name>
<dbReference type="OrthoDB" id="9786218at2"/>